<comment type="subcellular location">
    <subcellularLocation>
        <location evidence="1">Cell membrane</location>
        <topology evidence="1">Multi-pass membrane protein</topology>
    </subcellularLocation>
</comment>
<evidence type="ECO:0000259" key="8">
    <source>
        <dbReference type="PROSITE" id="PS50893"/>
    </source>
</evidence>
<proteinExistence type="predicted"/>
<keyword evidence="3" id="KW-0547">Nucleotide-binding</keyword>
<organism evidence="10 11">
    <name type="scientific">Collinsella tanakaei</name>
    <dbReference type="NCBI Taxonomy" id="626935"/>
    <lineage>
        <taxon>Bacteria</taxon>
        <taxon>Bacillati</taxon>
        <taxon>Actinomycetota</taxon>
        <taxon>Coriobacteriia</taxon>
        <taxon>Coriobacteriales</taxon>
        <taxon>Coriobacteriaceae</taxon>
        <taxon>Collinsella</taxon>
    </lineage>
</organism>
<dbReference type="Proteomes" id="UP000260943">
    <property type="component" value="Unassembled WGS sequence"/>
</dbReference>
<keyword evidence="5 7" id="KW-1133">Transmembrane helix</keyword>
<dbReference type="GO" id="GO:0016887">
    <property type="term" value="F:ATP hydrolysis activity"/>
    <property type="evidence" value="ECO:0007669"/>
    <property type="project" value="InterPro"/>
</dbReference>
<feature type="transmembrane region" description="Helical" evidence="7">
    <location>
        <begin position="157"/>
        <end position="175"/>
    </location>
</feature>
<evidence type="ECO:0000256" key="5">
    <source>
        <dbReference type="ARBA" id="ARBA00022989"/>
    </source>
</evidence>
<dbReference type="PANTHER" id="PTHR24221:SF614">
    <property type="entry name" value="GLUTATHIONE_L-CYSTEINE TRANSPORT SYSTEM ATP-BINDING_PERMEASE PROTEIN CYDC"/>
    <property type="match status" value="1"/>
</dbReference>
<dbReference type="InterPro" id="IPR011527">
    <property type="entry name" value="ABC1_TM_dom"/>
</dbReference>
<dbReference type="InterPro" id="IPR027417">
    <property type="entry name" value="P-loop_NTPase"/>
</dbReference>
<dbReference type="EMBL" id="QSRJ01000001">
    <property type="protein sequence ID" value="RGL12109.1"/>
    <property type="molecule type" value="Genomic_DNA"/>
</dbReference>
<dbReference type="SUPFAM" id="SSF90123">
    <property type="entry name" value="ABC transporter transmembrane region"/>
    <property type="match status" value="1"/>
</dbReference>
<dbReference type="GO" id="GO:0034040">
    <property type="term" value="F:ATPase-coupled lipid transmembrane transporter activity"/>
    <property type="evidence" value="ECO:0007669"/>
    <property type="project" value="TreeGrafter"/>
</dbReference>
<accession>A0A3E4QY29</accession>
<evidence type="ECO:0000259" key="9">
    <source>
        <dbReference type="PROSITE" id="PS50929"/>
    </source>
</evidence>
<dbReference type="PANTHER" id="PTHR24221">
    <property type="entry name" value="ATP-BINDING CASSETTE SUB-FAMILY B"/>
    <property type="match status" value="1"/>
</dbReference>
<feature type="transmembrane region" description="Helical" evidence="7">
    <location>
        <begin position="131"/>
        <end position="151"/>
    </location>
</feature>
<dbReference type="PROSITE" id="PS50893">
    <property type="entry name" value="ABC_TRANSPORTER_2"/>
    <property type="match status" value="1"/>
</dbReference>
<sequence>MIDRSLFSLPGIRAALAQLAAINAALGALAVAQAWALALAISRLWAGGALASSLVPATVFLACYVLRQATRTLQDSRMERYAGERAGELRRNLLERIYDEGPALVQKTGSGGISALALEGISQVETYLELILPKMVGVVAVPVVILIAIFATDWASGIIALACYPVTVLYMVMLGKTAQERAARRHAEFMRLSNHFIDSLRGIETLRLFGRSRAHAGRIYSVSERFREATMKTIAVATLSSAVLDLIATFGLAGIAILLGFRLSDGEVALLPALFVLIMVPDYFAPLRAFASDFHASLDGKNALAAITGVISGARAHSTNRSSGTAADADPLQASVDDDFSWGPRSTLELSGVCYSYDSGQRALSDISIVLRGGMRVGLVGLSGAGKSTLASLLAGFIAPSAGGIRLDGAAVSNLCSQGWRHQVAYIPQTPYIFHATLAQNIAFYRPDATLEQIEDAARAMGLMGLVRDLPQGLHTVIGEAGRPLSGGESHRVALARAFLDPSRRVLILDEPTAHLDIETEMELKETLLPLFSDRLVVFATHRLHWVDQMDLVLVMESGHLVQSGSPDQLKGTQGYLALASAINGSETGAHHA</sequence>
<dbReference type="InterPro" id="IPR036640">
    <property type="entry name" value="ABC1_TM_sf"/>
</dbReference>
<keyword evidence="4" id="KW-0067">ATP-binding</keyword>
<comment type="caution">
    <text evidence="10">The sequence shown here is derived from an EMBL/GenBank/DDBJ whole genome shotgun (WGS) entry which is preliminary data.</text>
</comment>
<dbReference type="AlphaFoldDB" id="A0A3E4QY29"/>
<dbReference type="Pfam" id="PF00005">
    <property type="entry name" value="ABC_tran"/>
    <property type="match status" value="1"/>
</dbReference>
<dbReference type="Pfam" id="PF00664">
    <property type="entry name" value="ABC_membrane"/>
    <property type="match status" value="1"/>
</dbReference>
<feature type="transmembrane region" description="Helical" evidence="7">
    <location>
        <begin position="268"/>
        <end position="285"/>
    </location>
</feature>
<dbReference type="GO" id="GO:0005524">
    <property type="term" value="F:ATP binding"/>
    <property type="evidence" value="ECO:0007669"/>
    <property type="project" value="UniProtKB-KW"/>
</dbReference>
<name>A0A3E4QY29_9ACTN</name>
<evidence type="ECO:0000256" key="3">
    <source>
        <dbReference type="ARBA" id="ARBA00022741"/>
    </source>
</evidence>
<dbReference type="RefSeq" id="WP_117678638.1">
    <property type="nucleotide sequence ID" value="NZ_QSRJ01000001.1"/>
</dbReference>
<dbReference type="GO" id="GO:0005886">
    <property type="term" value="C:plasma membrane"/>
    <property type="evidence" value="ECO:0007669"/>
    <property type="project" value="UniProtKB-SubCell"/>
</dbReference>
<dbReference type="SUPFAM" id="SSF52540">
    <property type="entry name" value="P-loop containing nucleoside triphosphate hydrolases"/>
    <property type="match status" value="1"/>
</dbReference>
<dbReference type="InterPro" id="IPR014216">
    <property type="entry name" value="ABC_transptr_CydD"/>
</dbReference>
<reference evidence="10 11" key="1">
    <citation type="submission" date="2018-08" db="EMBL/GenBank/DDBJ databases">
        <title>A genome reference for cultivated species of the human gut microbiota.</title>
        <authorList>
            <person name="Zou Y."/>
            <person name="Xue W."/>
            <person name="Luo G."/>
        </authorList>
    </citation>
    <scope>NUCLEOTIDE SEQUENCE [LARGE SCALE GENOMIC DNA]</scope>
    <source>
        <strain evidence="10 11">TF08-14</strain>
    </source>
</reference>
<evidence type="ECO:0000256" key="6">
    <source>
        <dbReference type="ARBA" id="ARBA00023136"/>
    </source>
</evidence>
<feature type="domain" description="ABC transporter" evidence="8">
    <location>
        <begin position="348"/>
        <end position="583"/>
    </location>
</feature>
<dbReference type="CDD" id="cd18584">
    <property type="entry name" value="ABC_6TM_AarD_CydD"/>
    <property type="match status" value="1"/>
</dbReference>
<evidence type="ECO:0000256" key="2">
    <source>
        <dbReference type="ARBA" id="ARBA00022692"/>
    </source>
</evidence>
<feature type="domain" description="ABC transmembrane type-1" evidence="9">
    <location>
        <begin position="24"/>
        <end position="299"/>
    </location>
</feature>
<evidence type="ECO:0000256" key="4">
    <source>
        <dbReference type="ARBA" id="ARBA00022840"/>
    </source>
</evidence>
<dbReference type="GO" id="GO:0140359">
    <property type="term" value="F:ABC-type transporter activity"/>
    <property type="evidence" value="ECO:0007669"/>
    <property type="project" value="InterPro"/>
</dbReference>
<dbReference type="Gene3D" id="3.40.50.300">
    <property type="entry name" value="P-loop containing nucleotide triphosphate hydrolases"/>
    <property type="match status" value="1"/>
</dbReference>
<dbReference type="GO" id="GO:0042883">
    <property type="term" value="P:cysteine transport"/>
    <property type="evidence" value="ECO:0007669"/>
    <property type="project" value="InterPro"/>
</dbReference>
<evidence type="ECO:0000313" key="11">
    <source>
        <dbReference type="Proteomes" id="UP000260943"/>
    </source>
</evidence>
<dbReference type="NCBIfam" id="TIGR02857">
    <property type="entry name" value="CydD"/>
    <property type="match status" value="1"/>
</dbReference>
<keyword evidence="2 7" id="KW-0812">Transmembrane</keyword>
<dbReference type="InterPro" id="IPR003593">
    <property type="entry name" value="AAA+_ATPase"/>
</dbReference>
<evidence type="ECO:0000256" key="1">
    <source>
        <dbReference type="ARBA" id="ARBA00004651"/>
    </source>
</evidence>
<feature type="transmembrane region" description="Helical" evidence="7">
    <location>
        <begin position="234"/>
        <end position="262"/>
    </location>
</feature>
<dbReference type="InterPro" id="IPR003439">
    <property type="entry name" value="ABC_transporter-like_ATP-bd"/>
</dbReference>
<gene>
    <name evidence="10" type="primary">cydD</name>
    <name evidence="10" type="ORF">DXC81_00075</name>
</gene>
<feature type="transmembrane region" description="Helical" evidence="7">
    <location>
        <begin position="44"/>
        <end position="66"/>
    </location>
</feature>
<dbReference type="SMART" id="SM00382">
    <property type="entry name" value="AAA"/>
    <property type="match status" value="1"/>
</dbReference>
<protein>
    <submittedName>
        <fullName evidence="10">Thiol reductant ABC exporter subunit CydD</fullName>
    </submittedName>
</protein>
<keyword evidence="6 7" id="KW-0472">Membrane</keyword>
<dbReference type="Gene3D" id="1.20.1560.10">
    <property type="entry name" value="ABC transporter type 1, transmembrane domain"/>
    <property type="match status" value="1"/>
</dbReference>
<dbReference type="PROSITE" id="PS50929">
    <property type="entry name" value="ABC_TM1F"/>
    <property type="match status" value="1"/>
</dbReference>
<evidence type="ECO:0000313" key="10">
    <source>
        <dbReference type="EMBL" id="RGL12109.1"/>
    </source>
</evidence>
<dbReference type="InterPro" id="IPR039421">
    <property type="entry name" value="Type_1_exporter"/>
</dbReference>
<evidence type="ECO:0000256" key="7">
    <source>
        <dbReference type="SAM" id="Phobius"/>
    </source>
</evidence>